<accession>A0ACB0IY63</accession>
<dbReference type="Proteomes" id="UP001177021">
    <property type="component" value="Unassembled WGS sequence"/>
</dbReference>
<name>A0ACB0IY63_TRIPR</name>
<dbReference type="EMBL" id="CASHSV030000013">
    <property type="protein sequence ID" value="CAJ2637551.1"/>
    <property type="molecule type" value="Genomic_DNA"/>
</dbReference>
<keyword evidence="2" id="KW-1185">Reference proteome</keyword>
<proteinExistence type="predicted"/>
<comment type="caution">
    <text evidence="1">The sequence shown here is derived from an EMBL/GenBank/DDBJ whole genome shotgun (WGS) entry which is preliminary data.</text>
</comment>
<reference evidence="1" key="1">
    <citation type="submission" date="2023-10" db="EMBL/GenBank/DDBJ databases">
        <authorList>
            <person name="Rodriguez Cubillos JULIANA M."/>
            <person name="De Vega J."/>
        </authorList>
    </citation>
    <scope>NUCLEOTIDE SEQUENCE</scope>
</reference>
<sequence>MLIRQIVTAFILLSVSYLIYDCQFRSKDLLGHSVQQGSEEADKVTLPDQPDDVKFNQFAGYITVDVIQQRKLFYYFVEAVEEPASKPVVLWLNGGPGCSSVGQGAFTEHGPFKPTAKGLVENPFGWNREANILYLDSPAGVGFSYSANKSFYFLVNDEIAARDHLLFLNGWYSKFPHYQSNDFFITGESYGGHYAPQLALLILQSKTNISLKGIAIGNPLLDFDIDFNSRAEFLWSHGLIADSTYHRFTKVCNYSRFRREARRGNTSAICDEVYQEVTTATSKYIDTFDVTLDACQQSEQARRLTFSHTGQKIDVCLEDRVFNYLNRKDVQQALHANLVGVDYWSTCSGVLLYDFSNLENPTTSMLGTLVKAGVRVLAYSGDQDSFIPLTGTRTLLSGLAKELALNTTEVYRVWLEGGQVGGWTEVYGEGLLTFATVRGGGHAVPFSQPERALVLLKSFLEGKSLPII</sequence>
<evidence type="ECO:0000313" key="2">
    <source>
        <dbReference type="Proteomes" id="UP001177021"/>
    </source>
</evidence>
<evidence type="ECO:0000313" key="1">
    <source>
        <dbReference type="EMBL" id="CAJ2637551.1"/>
    </source>
</evidence>
<organism evidence="1 2">
    <name type="scientific">Trifolium pratense</name>
    <name type="common">Red clover</name>
    <dbReference type="NCBI Taxonomy" id="57577"/>
    <lineage>
        <taxon>Eukaryota</taxon>
        <taxon>Viridiplantae</taxon>
        <taxon>Streptophyta</taxon>
        <taxon>Embryophyta</taxon>
        <taxon>Tracheophyta</taxon>
        <taxon>Spermatophyta</taxon>
        <taxon>Magnoliopsida</taxon>
        <taxon>eudicotyledons</taxon>
        <taxon>Gunneridae</taxon>
        <taxon>Pentapetalae</taxon>
        <taxon>rosids</taxon>
        <taxon>fabids</taxon>
        <taxon>Fabales</taxon>
        <taxon>Fabaceae</taxon>
        <taxon>Papilionoideae</taxon>
        <taxon>50 kb inversion clade</taxon>
        <taxon>NPAAA clade</taxon>
        <taxon>Hologalegina</taxon>
        <taxon>IRL clade</taxon>
        <taxon>Trifolieae</taxon>
        <taxon>Trifolium</taxon>
    </lineage>
</organism>
<protein>
    <submittedName>
        <fullName evidence="1">Uncharacterized protein</fullName>
    </submittedName>
</protein>
<gene>
    <name evidence="1" type="ORF">MILVUS5_LOCUS7895</name>
</gene>